<feature type="compositionally biased region" description="Polar residues" evidence="1">
    <location>
        <begin position="132"/>
        <end position="141"/>
    </location>
</feature>
<feature type="region of interest" description="Disordered" evidence="1">
    <location>
        <begin position="120"/>
        <end position="142"/>
    </location>
</feature>
<protein>
    <submittedName>
        <fullName evidence="2">Uncharacterized protein</fullName>
    </submittedName>
</protein>
<evidence type="ECO:0000313" key="2">
    <source>
        <dbReference type="EMBL" id="THD21042.1"/>
    </source>
</evidence>
<sequence length="168" mass="19183">MEQRLNVSDKRTGKKTAVNFKFLYGNSATWNKPVPLVFTRLPSGQVVDEAQWFWHHTDCRQGAFVWERAKPETEKMFARSREECWLDSENNLAYTYPTEKTGAAAMQGWADGLTVPSEQEAHQRQFAECKQPSRSTESKSCPENVATLLQPDLYHSGSHASRAPLFTR</sequence>
<keyword evidence="3" id="KW-1185">Reference proteome</keyword>
<gene>
    <name evidence="2" type="ORF">D915_008117</name>
</gene>
<dbReference type="Proteomes" id="UP000230066">
    <property type="component" value="Unassembled WGS sequence"/>
</dbReference>
<evidence type="ECO:0000313" key="3">
    <source>
        <dbReference type="Proteomes" id="UP000230066"/>
    </source>
</evidence>
<proteinExistence type="predicted"/>
<comment type="caution">
    <text evidence="2">The sequence shown here is derived from an EMBL/GenBank/DDBJ whole genome shotgun (WGS) entry which is preliminary data.</text>
</comment>
<evidence type="ECO:0000256" key="1">
    <source>
        <dbReference type="SAM" id="MobiDB-lite"/>
    </source>
</evidence>
<dbReference type="AlphaFoldDB" id="A0A4E0RUN3"/>
<name>A0A4E0RUN3_FASHE</name>
<accession>A0A4E0RUN3</accession>
<reference evidence="2" key="1">
    <citation type="submission" date="2019-03" db="EMBL/GenBank/DDBJ databases">
        <title>Improved annotation for the trematode Fasciola hepatica.</title>
        <authorList>
            <person name="Choi Y.-J."/>
            <person name="Martin J."/>
            <person name="Mitreva M."/>
        </authorList>
    </citation>
    <scope>NUCLEOTIDE SEQUENCE [LARGE SCALE GENOMIC DNA]</scope>
</reference>
<dbReference type="EMBL" id="JXXN02003914">
    <property type="protein sequence ID" value="THD21042.1"/>
    <property type="molecule type" value="Genomic_DNA"/>
</dbReference>
<organism evidence="2 3">
    <name type="scientific">Fasciola hepatica</name>
    <name type="common">Liver fluke</name>
    <dbReference type="NCBI Taxonomy" id="6192"/>
    <lineage>
        <taxon>Eukaryota</taxon>
        <taxon>Metazoa</taxon>
        <taxon>Spiralia</taxon>
        <taxon>Lophotrochozoa</taxon>
        <taxon>Platyhelminthes</taxon>
        <taxon>Trematoda</taxon>
        <taxon>Digenea</taxon>
        <taxon>Plagiorchiida</taxon>
        <taxon>Echinostomata</taxon>
        <taxon>Echinostomatoidea</taxon>
        <taxon>Fasciolidae</taxon>
        <taxon>Fasciola</taxon>
    </lineage>
</organism>